<dbReference type="RefSeq" id="WP_202010462.1">
    <property type="nucleotide sequence ID" value="NZ_JAERRB010000004.1"/>
</dbReference>
<dbReference type="SUPFAM" id="SSF51717">
    <property type="entry name" value="Dihydropteroate synthetase-like"/>
    <property type="match status" value="1"/>
</dbReference>
<dbReference type="PANTHER" id="PTHR20941:SF1">
    <property type="entry name" value="FOLIC ACID SYNTHESIS PROTEIN FOL1"/>
    <property type="match status" value="1"/>
</dbReference>
<evidence type="ECO:0000259" key="10">
    <source>
        <dbReference type="PROSITE" id="PS50972"/>
    </source>
</evidence>
<protein>
    <recommendedName>
        <fullName evidence="4 9">Dihydropteroate synthase</fullName>
        <shortName evidence="9">DHPS</shortName>
        <ecNumber evidence="4 9">2.5.1.15</ecNumber>
    </recommendedName>
    <alternativeName>
        <fullName evidence="9">Dihydropteroate pyrophosphorylase</fullName>
    </alternativeName>
</protein>
<evidence type="ECO:0000256" key="4">
    <source>
        <dbReference type="ARBA" id="ARBA00012458"/>
    </source>
</evidence>
<dbReference type="EC" id="2.5.1.15" evidence="4 9"/>
<keyword evidence="6 9" id="KW-0479">Metal-binding</keyword>
<dbReference type="PANTHER" id="PTHR20941">
    <property type="entry name" value="FOLATE SYNTHESIS PROTEINS"/>
    <property type="match status" value="1"/>
</dbReference>
<proteinExistence type="inferred from homology"/>
<sequence length="291" mass="31635">MKSAPENNLFSPNKTLNLRGRLLDLSIPKVMGILNVTPDSFYDGGRFTTEASVLQQTEKMLNEGATFIDVGAASTRPGATEISPEEERSRAVQAIKAIHKNFPDAFISIDTYRADVADAAVQEGAALVNDVSGGSLDPAMFARVAALNVPYVLMHMRGNPQTMTQLATYENLRKDLLDYFHEKIYQLQLLGIKDVVVDPGFGFAKGPTQNFELLHHLEDFHILNKPLLVGLSRKSMIWKTLNIAPADALNGTTVLNTLALAKGAAILRVHDVKEAVQAVTLISTGKGTHNG</sequence>
<comment type="function">
    <text evidence="9">Catalyzes the condensation of para-aminobenzoate (pABA) with 6-hydroxymethyl-7,8-dihydropterin diphosphate (DHPt-PP) to form 7,8-dihydropteroate (H2Pte), the immediate precursor of folate derivatives.</text>
</comment>
<comment type="caution">
    <text evidence="11">The sequence shown here is derived from an EMBL/GenBank/DDBJ whole genome shotgun (WGS) entry which is preliminary data.</text>
</comment>
<evidence type="ECO:0000256" key="1">
    <source>
        <dbReference type="ARBA" id="ARBA00000012"/>
    </source>
</evidence>
<dbReference type="PROSITE" id="PS50972">
    <property type="entry name" value="PTERIN_BINDING"/>
    <property type="match status" value="1"/>
</dbReference>
<dbReference type="PROSITE" id="PS00792">
    <property type="entry name" value="DHPS_1"/>
    <property type="match status" value="1"/>
</dbReference>
<dbReference type="EMBL" id="JAERRB010000004">
    <property type="protein sequence ID" value="MBL0742333.1"/>
    <property type="molecule type" value="Genomic_DNA"/>
</dbReference>
<dbReference type="InterPro" id="IPR011005">
    <property type="entry name" value="Dihydropteroate_synth-like_sf"/>
</dbReference>
<organism evidence="11 12">
    <name type="scientific">Chryseolinea lacunae</name>
    <dbReference type="NCBI Taxonomy" id="2801331"/>
    <lineage>
        <taxon>Bacteria</taxon>
        <taxon>Pseudomonadati</taxon>
        <taxon>Bacteroidota</taxon>
        <taxon>Cytophagia</taxon>
        <taxon>Cytophagales</taxon>
        <taxon>Fulvivirgaceae</taxon>
        <taxon>Chryseolinea</taxon>
    </lineage>
</organism>
<comment type="cofactor">
    <cofactor evidence="2 9">
        <name>Mg(2+)</name>
        <dbReference type="ChEBI" id="CHEBI:18420"/>
    </cofactor>
</comment>
<keyword evidence="8 9" id="KW-0289">Folate biosynthesis</keyword>
<dbReference type="InterPro" id="IPR045031">
    <property type="entry name" value="DHP_synth-like"/>
</dbReference>
<name>A0ABS1KT17_9BACT</name>
<dbReference type="Gene3D" id="3.20.20.20">
    <property type="entry name" value="Dihydropteroate synthase-like"/>
    <property type="match status" value="1"/>
</dbReference>
<reference evidence="11 12" key="1">
    <citation type="submission" date="2021-01" db="EMBL/GenBank/DDBJ databases">
        <title>Chryseolinea sp. Jin1 Genome sequencing and assembly.</title>
        <authorList>
            <person name="Kim I."/>
        </authorList>
    </citation>
    <scope>NUCLEOTIDE SEQUENCE [LARGE SCALE GENOMIC DNA]</scope>
    <source>
        <strain evidence="11 12">Jin1</strain>
    </source>
</reference>
<accession>A0ABS1KT17</accession>
<dbReference type="Proteomes" id="UP000613030">
    <property type="component" value="Unassembled WGS sequence"/>
</dbReference>
<evidence type="ECO:0000256" key="8">
    <source>
        <dbReference type="ARBA" id="ARBA00022909"/>
    </source>
</evidence>
<feature type="domain" description="Pterin-binding" evidence="10">
    <location>
        <begin position="28"/>
        <end position="280"/>
    </location>
</feature>
<evidence type="ECO:0000256" key="5">
    <source>
        <dbReference type="ARBA" id="ARBA00022679"/>
    </source>
</evidence>
<evidence type="ECO:0000256" key="9">
    <source>
        <dbReference type="RuleBase" id="RU361205"/>
    </source>
</evidence>
<evidence type="ECO:0000256" key="6">
    <source>
        <dbReference type="ARBA" id="ARBA00022723"/>
    </source>
</evidence>
<evidence type="ECO:0000256" key="3">
    <source>
        <dbReference type="ARBA" id="ARBA00004763"/>
    </source>
</evidence>
<gene>
    <name evidence="11" type="primary">folP</name>
    <name evidence="11" type="ORF">JI741_13975</name>
</gene>
<evidence type="ECO:0000256" key="7">
    <source>
        <dbReference type="ARBA" id="ARBA00022842"/>
    </source>
</evidence>
<dbReference type="NCBIfam" id="TIGR01496">
    <property type="entry name" value="DHPS"/>
    <property type="match status" value="1"/>
</dbReference>
<dbReference type="CDD" id="cd00739">
    <property type="entry name" value="DHPS"/>
    <property type="match status" value="1"/>
</dbReference>
<dbReference type="GO" id="GO:0004156">
    <property type="term" value="F:dihydropteroate synthase activity"/>
    <property type="evidence" value="ECO:0007669"/>
    <property type="project" value="UniProtKB-EC"/>
</dbReference>
<comment type="catalytic activity">
    <reaction evidence="1">
        <text>(7,8-dihydropterin-6-yl)methyl diphosphate + 4-aminobenzoate = 7,8-dihydropteroate + diphosphate</text>
        <dbReference type="Rhea" id="RHEA:19949"/>
        <dbReference type="ChEBI" id="CHEBI:17836"/>
        <dbReference type="ChEBI" id="CHEBI:17839"/>
        <dbReference type="ChEBI" id="CHEBI:33019"/>
        <dbReference type="ChEBI" id="CHEBI:72950"/>
        <dbReference type="EC" id="2.5.1.15"/>
    </reaction>
</comment>
<comment type="similarity">
    <text evidence="9">Belongs to the DHPS family.</text>
</comment>
<keyword evidence="5 9" id="KW-0808">Transferase</keyword>
<keyword evidence="12" id="KW-1185">Reference proteome</keyword>
<evidence type="ECO:0000256" key="2">
    <source>
        <dbReference type="ARBA" id="ARBA00001946"/>
    </source>
</evidence>
<keyword evidence="7 9" id="KW-0460">Magnesium</keyword>
<dbReference type="InterPro" id="IPR000489">
    <property type="entry name" value="Pterin-binding_dom"/>
</dbReference>
<dbReference type="Pfam" id="PF00809">
    <property type="entry name" value="Pterin_bind"/>
    <property type="match status" value="1"/>
</dbReference>
<dbReference type="InterPro" id="IPR006390">
    <property type="entry name" value="DHP_synth_dom"/>
</dbReference>
<evidence type="ECO:0000313" key="12">
    <source>
        <dbReference type="Proteomes" id="UP000613030"/>
    </source>
</evidence>
<comment type="pathway">
    <text evidence="3 9">Cofactor biosynthesis; tetrahydrofolate biosynthesis; 7,8-dihydrofolate from 2-amino-4-hydroxy-6-hydroxymethyl-7,8-dihydropteridine diphosphate and 4-aminobenzoate: step 1/2.</text>
</comment>
<evidence type="ECO:0000313" key="11">
    <source>
        <dbReference type="EMBL" id="MBL0742333.1"/>
    </source>
</evidence>